<name>J7LWD9_GEOMG</name>
<dbReference type="STRING" id="269799.Gmet_3629"/>
<keyword evidence="3" id="KW-1185">Reference proteome</keyword>
<keyword evidence="1" id="KW-0812">Transmembrane</keyword>
<feature type="transmembrane region" description="Helical" evidence="1">
    <location>
        <begin position="82"/>
        <end position="99"/>
    </location>
</feature>
<reference evidence="2 3" key="2">
    <citation type="journal article" date="2009" name="BMC Microbiol.">
        <title>The genome sequence of Geobacter metallireducens: features of metabolism, physiology and regulation common and dissimilar to Geobacter sulfurreducens.</title>
        <authorList>
            <person name="Aklujkar M."/>
            <person name="Krushkal J."/>
            <person name="DiBartolo G."/>
            <person name="Lapidus A."/>
            <person name="Land M.L."/>
            <person name="Lovley D.R."/>
        </authorList>
    </citation>
    <scope>NUCLEOTIDE SEQUENCE [LARGE SCALE GENOMIC DNA]</scope>
    <source>
        <strain evidence="3">ATCC 53774 / DSM 7210 / GS-15</strain>
    </source>
</reference>
<evidence type="ECO:0000313" key="2">
    <source>
        <dbReference type="EMBL" id="AFR42845.1"/>
    </source>
</evidence>
<sequence>MSQVSIAVHSSLRSFPREILFSSCRYVPFTNPARLQFTAPRSCVPIYALMFGDYSLPMLVDNPDGQWFYAKFTCFIAQGNRTINSVLIFAYLHLLALVLQEIMSENRKMATMGGRPRVNFGDFAMW</sequence>
<protein>
    <submittedName>
        <fullName evidence="2">Uncharacterized protein</fullName>
    </submittedName>
</protein>
<keyword evidence="1" id="KW-0472">Membrane</keyword>
<evidence type="ECO:0000313" key="3">
    <source>
        <dbReference type="Proteomes" id="UP000007073"/>
    </source>
</evidence>
<dbReference type="HOGENOM" id="CLU_1978336_0_0_7"/>
<dbReference type="KEGG" id="gme:Gmet_3629"/>
<proteinExistence type="predicted"/>
<dbReference type="Proteomes" id="UP000007073">
    <property type="component" value="Chromosome"/>
</dbReference>
<dbReference type="EMBL" id="CP000148">
    <property type="protein sequence ID" value="AFR42845.1"/>
    <property type="molecule type" value="Genomic_DNA"/>
</dbReference>
<evidence type="ECO:0000256" key="1">
    <source>
        <dbReference type="SAM" id="Phobius"/>
    </source>
</evidence>
<gene>
    <name evidence="2" type="ordered locus">Gmet_3629</name>
</gene>
<reference evidence="2 3" key="1">
    <citation type="submission" date="2005-10" db="EMBL/GenBank/DDBJ databases">
        <title>Complete sequence of Geobacter metallireducens GS-15.</title>
        <authorList>
            <consortium name="US DOE Joint Genome Institute"/>
            <person name="Copeland A."/>
            <person name="Lucas S."/>
            <person name="Lapidus A."/>
            <person name="Barry K."/>
            <person name="Detter J.C."/>
            <person name="Glavina T."/>
            <person name="Hammon N."/>
            <person name="Israni S."/>
            <person name="Pitluck S."/>
            <person name="Di Bartolo G."/>
            <person name="Chain P."/>
            <person name="Schmutz J."/>
            <person name="Larimer F."/>
            <person name="Land M."/>
            <person name="Kyrpides N."/>
            <person name="Ivanova N."/>
            <person name="Richardson P."/>
        </authorList>
    </citation>
    <scope>NUCLEOTIDE SEQUENCE [LARGE SCALE GENOMIC DNA]</scope>
    <source>
        <strain evidence="3">ATCC 53774 / DSM 7210 / GS-15</strain>
    </source>
</reference>
<dbReference type="AlphaFoldDB" id="J7LWD9"/>
<accession>J7LWD9</accession>
<organism evidence="2 3">
    <name type="scientific">Geobacter metallireducens (strain ATCC 53774 / DSM 7210 / GS-15)</name>
    <dbReference type="NCBI Taxonomy" id="269799"/>
    <lineage>
        <taxon>Bacteria</taxon>
        <taxon>Pseudomonadati</taxon>
        <taxon>Thermodesulfobacteriota</taxon>
        <taxon>Desulfuromonadia</taxon>
        <taxon>Geobacterales</taxon>
        <taxon>Geobacteraceae</taxon>
        <taxon>Geobacter</taxon>
    </lineage>
</organism>
<keyword evidence="1" id="KW-1133">Transmembrane helix</keyword>